<dbReference type="PROSITE" id="PS51257">
    <property type="entry name" value="PROKAR_LIPOPROTEIN"/>
    <property type="match status" value="1"/>
</dbReference>
<dbReference type="Proteomes" id="UP001596137">
    <property type="component" value="Unassembled WGS sequence"/>
</dbReference>
<comment type="caution">
    <text evidence="3">The sequence shown here is derived from an EMBL/GenBank/DDBJ whole genome shotgun (WGS) entry which is preliminary data.</text>
</comment>
<sequence>MIALSRVLGVATVASAVLLASGCGGVAGGTAGAKASPARSGDGRAAFAECLREHGVTMPTGRPGGAPTARPSGAPSGRPSRGAGGFGTMGPEAREALEACRSLMPEGGFGRGGGPRVNAGALQAFRTCMKDNGAEVTGDNLRDLTENDDPDVAAALKKCRPLLPTSRPRGPGSPAPTAAPSAS</sequence>
<feature type="compositionally biased region" description="Low complexity" evidence="1">
    <location>
        <begin position="164"/>
        <end position="183"/>
    </location>
</feature>
<name>A0ABW1NSC1_9ACTN</name>
<protein>
    <submittedName>
        <fullName evidence="3">Uncharacterized protein</fullName>
    </submittedName>
</protein>
<evidence type="ECO:0000313" key="3">
    <source>
        <dbReference type="EMBL" id="MFC6086126.1"/>
    </source>
</evidence>
<reference evidence="4" key="1">
    <citation type="journal article" date="2019" name="Int. J. Syst. Evol. Microbiol.">
        <title>The Global Catalogue of Microorganisms (GCM) 10K type strain sequencing project: providing services to taxonomists for standard genome sequencing and annotation.</title>
        <authorList>
            <consortium name="The Broad Institute Genomics Platform"/>
            <consortium name="The Broad Institute Genome Sequencing Center for Infectious Disease"/>
            <person name="Wu L."/>
            <person name="Ma J."/>
        </authorList>
    </citation>
    <scope>NUCLEOTIDE SEQUENCE [LARGE SCALE GENOMIC DNA]</scope>
    <source>
        <strain evidence="4">JCM 30346</strain>
    </source>
</reference>
<proteinExistence type="predicted"/>
<organism evidence="3 4">
    <name type="scientific">Sphaerisporangium aureirubrum</name>
    <dbReference type="NCBI Taxonomy" id="1544736"/>
    <lineage>
        <taxon>Bacteria</taxon>
        <taxon>Bacillati</taxon>
        <taxon>Actinomycetota</taxon>
        <taxon>Actinomycetes</taxon>
        <taxon>Streptosporangiales</taxon>
        <taxon>Streptosporangiaceae</taxon>
        <taxon>Sphaerisporangium</taxon>
    </lineage>
</organism>
<keyword evidence="2" id="KW-0732">Signal</keyword>
<feature type="chain" id="PRO_5045496714" evidence="2">
    <location>
        <begin position="17"/>
        <end position="183"/>
    </location>
</feature>
<feature type="signal peptide" evidence="2">
    <location>
        <begin position="1"/>
        <end position="16"/>
    </location>
</feature>
<evidence type="ECO:0000256" key="2">
    <source>
        <dbReference type="SAM" id="SignalP"/>
    </source>
</evidence>
<dbReference type="EMBL" id="JBHSRF010000077">
    <property type="protein sequence ID" value="MFC6086126.1"/>
    <property type="molecule type" value="Genomic_DNA"/>
</dbReference>
<evidence type="ECO:0000256" key="1">
    <source>
        <dbReference type="SAM" id="MobiDB-lite"/>
    </source>
</evidence>
<keyword evidence="4" id="KW-1185">Reference proteome</keyword>
<gene>
    <name evidence="3" type="ORF">ACFP1K_33505</name>
</gene>
<feature type="region of interest" description="Disordered" evidence="1">
    <location>
        <begin position="159"/>
        <end position="183"/>
    </location>
</feature>
<feature type="region of interest" description="Disordered" evidence="1">
    <location>
        <begin position="55"/>
        <end position="87"/>
    </location>
</feature>
<dbReference type="RefSeq" id="WP_380760999.1">
    <property type="nucleotide sequence ID" value="NZ_JBHSRF010000077.1"/>
</dbReference>
<evidence type="ECO:0000313" key="4">
    <source>
        <dbReference type="Proteomes" id="UP001596137"/>
    </source>
</evidence>
<accession>A0ABW1NSC1</accession>